<keyword evidence="5" id="KW-1185">Reference proteome</keyword>
<dbReference type="InterPro" id="IPR038332">
    <property type="entry name" value="PPE_sf"/>
</dbReference>
<dbReference type="InterPro" id="IPR000030">
    <property type="entry name" value="PPE_dom"/>
</dbReference>
<evidence type="ECO:0000256" key="1">
    <source>
        <dbReference type="ARBA" id="ARBA00010652"/>
    </source>
</evidence>
<evidence type="ECO:0000313" key="4">
    <source>
        <dbReference type="EMBL" id="BCK55298.1"/>
    </source>
</evidence>
<dbReference type="AlphaFoldDB" id="A0A7G1KJF3"/>
<organism evidence="4 5">
    <name type="scientific">Nocardia wallacei</name>
    <dbReference type="NCBI Taxonomy" id="480035"/>
    <lineage>
        <taxon>Bacteria</taxon>
        <taxon>Bacillati</taxon>
        <taxon>Actinomycetota</taxon>
        <taxon>Actinomycetes</taxon>
        <taxon>Mycobacteriales</taxon>
        <taxon>Nocardiaceae</taxon>
        <taxon>Nocardia</taxon>
    </lineage>
</organism>
<evidence type="ECO:0000313" key="5">
    <source>
        <dbReference type="Proteomes" id="UP000516173"/>
    </source>
</evidence>
<dbReference type="SUPFAM" id="SSF140459">
    <property type="entry name" value="PE/PPE dimer-like"/>
    <property type="match status" value="1"/>
</dbReference>
<comment type="similarity">
    <text evidence="1">Belongs to the mycobacterial PPE family.</text>
</comment>
<dbReference type="Pfam" id="PF00823">
    <property type="entry name" value="PPE"/>
    <property type="match status" value="1"/>
</dbReference>
<evidence type="ECO:0000256" key="2">
    <source>
        <dbReference type="SAM" id="MobiDB-lite"/>
    </source>
</evidence>
<protein>
    <recommendedName>
        <fullName evidence="3">PPE domain-containing protein</fullName>
    </recommendedName>
</protein>
<feature type="compositionally biased region" description="Polar residues" evidence="2">
    <location>
        <begin position="193"/>
        <end position="204"/>
    </location>
</feature>
<dbReference type="Gene3D" id="1.20.1260.20">
    <property type="entry name" value="PPE superfamily"/>
    <property type="match status" value="1"/>
</dbReference>
<feature type="region of interest" description="Disordered" evidence="2">
    <location>
        <begin position="193"/>
        <end position="280"/>
    </location>
</feature>
<dbReference type="Proteomes" id="UP000516173">
    <property type="component" value="Chromosome"/>
</dbReference>
<feature type="compositionally biased region" description="Low complexity" evidence="2">
    <location>
        <begin position="249"/>
        <end position="263"/>
    </location>
</feature>
<dbReference type="EMBL" id="AP023396">
    <property type="protein sequence ID" value="BCK55298.1"/>
    <property type="molecule type" value="Genomic_DNA"/>
</dbReference>
<evidence type="ECO:0000259" key="3">
    <source>
        <dbReference type="Pfam" id="PF00823"/>
    </source>
</evidence>
<feature type="region of interest" description="Disordered" evidence="2">
    <location>
        <begin position="297"/>
        <end position="332"/>
    </location>
</feature>
<proteinExistence type="inferred from homology"/>
<name>A0A7G1KJF3_9NOCA</name>
<accession>A0A7G1KJF3</accession>
<feature type="domain" description="PPE" evidence="3">
    <location>
        <begin position="5"/>
        <end position="116"/>
    </location>
</feature>
<gene>
    <name evidence="4" type="ORF">NWFMUON74_30700</name>
</gene>
<feature type="region of interest" description="Disordered" evidence="2">
    <location>
        <begin position="149"/>
        <end position="179"/>
    </location>
</feature>
<sequence length="368" mass="37310">MVEMGETWRGISSDAAQAAFRRYTDSLRAQADVAVQTSTLLLEAEGAYKIAYHAMLAVEAELMEFTARQTALLAASTVAAPALPMLMLMEVESAAIFAAAVAVMEQYSATLVPILASFPPPVPSQPVVSGSGGSETPSVSADLVASSLYSPTSDRTQRDSASDSGSSASGDGGNELGPNAVRAERSLADRAITTPSAEGAQSISGVDPATYLTGRGEDMAGSGADAAREGVNDAAGDPTNSGLTEVPPSSSTSGSSATAASSGVIGMTRGGPASMAGATTGFRMPANWQSRPSPTFGAVPTESANAPVPQPVAPRGVVAPQARSRRRGDESAVKVSKVVGYGTPQDIPTLEAQPVVGVIEYGDGDRNQ</sequence>
<dbReference type="KEGG" id="nwl:NWFMUON74_30700"/>
<reference evidence="4 5" key="1">
    <citation type="submission" date="2020-08" db="EMBL/GenBank/DDBJ databases">
        <title>Genome Sequencing of Nocardia wallacei strain FMUON74 and assembly.</title>
        <authorList>
            <person name="Toyokawa M."/>
            <person name="Uesaka K."/>
        </authorList>
    </citation>
    <scope>NUCLEOTIDE SEQUENCE [LARGE SCALE GENOMIC DNA]</scope>
    <source>
        <strain evidence="4 5">FMUON74</strain>
    </source>
</reference>